<keyword evidence="1" id="KW-0732">Signal</keyword>
<protein>
    <submittedName>
        <fullName evidence="2">Uncharacterized protein</fullName>
    </submittedName>
</protein>
<proteinExistence type="predicted"/>
<dbReference type="RefSeq" id="WP_228943154.1">
    <property type="nucleotide sequence ID" value="NZ_JBEFCX010000098.1"/>
</dbReference>
<reference evidence="2 3" key="1">
    <citation type="submission" date="2024-02" db="EMBL/GenBank/DDBJ databases">
        <title>Full genome sequence of Nocardioides kribbensis.</title>
        <authorList>
            <person name="Poletto B.L."/>
            <person name="Silva G."/>
            <person name="Galante D."/>
            <person name="Campos K.R."/>
            <person name="Santos M.B.N."/>
            <person name="Sacchi C.T."/>
        </authorList>
    </citation>
    <scope>NUCLEOTIDE SEQUENCE [LARGE SCALE GENOMIC DNA]</scope>
    <source>
        <strain evidence="2 3">O4R</strain>
    </source>
</reference>
<evidence type="ECO:0000313" key="2">
    <source>
        <dbReference type="EMBL" id="MEQ7846674.1"/>
    </source>
</evidence>
<keyword evidence="3" id="KW-1185">Reference proteome</keyword>
<organism evidence="2 3">
    <name type="scientific">Nocardioides kribbensis</name>
    <dbReference type="NCBI Taxonomy" id="305517"/>
    <lineage>
        <taxon>Bacteria</taxon>
        <taxon>Bacillati</taxon>
        <taxon>Actinomycetota</taxon>
        <taxon>Actinomycetes</taxon>
        <taxon>Propionibacteriales</taxon>
        <taxon>Nocardioidaceae</taxon>
        <taxon>Nocardioides</taxon>
    </lineage>
</organism>
<gene>
    <name evidence="2" type="ORF">V6R90_05230</name>
</gene>
<dbReference type="Proteomes" id="UP001482520">
    <property type="component" value="Unassembled WGS sequence"/>
</dbReference>
<name>A0ABV1NW22_9ACTN</name>
<evidence type="ECO:0000256" key="1">
    <source>
        <dbReference type="SAM" id="SignalP"/>
    </source>
</evidence>
<feature type="signal peptide" evidence="1">
    <location>
        <begin position="1"/>
        <end position="26"/>
    </location>
</feature>
<evidence type="ECO:0000313" key="3">
    <source>
        <dbReference type="Proteomes" id="UP001482520"/>
    </source>
</evidence>
<dbReference type="EMBL" id="JBEGDP010000003">
    <property type="protein sequence ID" value="MEQ7846674.1"/>
    <property type="molecule type" value="Genomic_DNA"/>
</dbReference>
<feature type="chain" id="PRO_5046239024" evidence="1">
    <location>
        <begin position="27"/>
        <end position="155"/>
    </location>
</feature>
<sequence>MSHSLRRRVLVLVALTAFLVCLPQLASARFSGQQQASLSVGTAGMAMPTGVTGTWTCTRFSILTIGYEAIDVDVDSFTDAGPSGATYAYRLSRAGVTRDAVDSTSRSAALRYETGLIAGAQTYRLTITSTLKGWTGEPYVRDLTCPGSSRASGTL</sequence>
<accession>A0ABV1NW22</accession>
<comment type="caution">
    <text evidence="2">The sequence shown here is derived from an EMBL/GenBank/DDBJ whole genome shotgun (WGS) entry which is preliminary data.</text>
</comment>